<evidence type="ECO:0000256" key="6">
    <source>
        <dbReference type="ARBA" id="ARBA00022618"/>
    </source>
</evidence>
<dbReference type="OMA" id="AYFERDH"/>
<feature type="region of interest" description="Disordered" evidence="16">
    <location>
        <begin position="716"/>
        <end position="740"/>
    </location>
</feature>
<evidence type="ECO:0000256" key="13">
    <source>
        <dbReference type="ARBA" id="ARBA00023306"/>
    </source>
</evidence>
<dbReference type="eggNOG" id="KOG0591">
    <property type="taxonomic scope" value="Eukaryota"/>
</dbReference>
<accession>U1HGN6</accession>
<dbReference type="EMBL" id="KE721457">
    <property type="protein sequence ID" value="ERF69310.1"/>
    <property type="molecule type" value="Genomic_DNA"/>
</dbReference>
<keyword evidence="8" id="KW-0547">Nucleotide-binding</keyword>
<dbReference type="HOGENOM" id="CLU_000288_63_23_1"/>
<feature type="compositionally biased region" description="Basic and acidic residues" evidence="16">
    <location>
        <begin position="516"/>
        <end position="525"/>
    </location>
</feature>
<dbReference type="OrthoDB" id="10250725at2759"/>
<dbReference type="InterPro" id="IPR000719">
    <property type="entry name" value="Prot_kinase_dom"/>
</dbReference>
<dbReference type="RefSeq" id="XP_007805068.1">
    <property type="nucleotide sequence ID" value="XM_007806877.1"/>
</dbReference>
<keyword evidence="9" id="KW-0498">Mitosis</keyword>
<evidence type="ECO:0000256" key="12">
    <source>
        <dbReference type="ARBA" id="ARBA00023242"/>
    </source>
</evidence>
<comment type="subcellular location">
    <subcellularLocation>
        <location evidence="1">Nucleus</location>
    </subcellularLocation>
</comment>
<reference evidence="19" key="1">
    <citation type="journal article" date="2014" name="BMC Genomics">
        <title>Genome characteristics reveal the impact of lichenization on lichen-forming fungus Endocarpon pusillum Hedwig (Verrucariales, Ascomycota).</title>
        <authorList>
            <person name="Wang Y.-Y."/>
            <person name="Liu B."/>
            <person name="Zhang X.-Y."/>
            <person name="Zhou Q.-M."/>
            <person name="Zhang T."/>
            <person name="Li H."/>
            <person name="Yu Y.-F."/>
            <person name="Zhang X.-L."/>
            <person name="Hao X.-Y."/>
            <person name="Wang M."/>
            <person name="Wang L."/>
            <person name="Wei J.-C."/>
        </authorList>
    </citation>
    <scope>NUCLEOTIDE SEQUENCE [LARGE SCALE GENOMIC DNA]</scope>
    <source>
        <strain evidence="19">Z07020 / HMAS-L-300199</strain>
    </source>
</reference>
<keyword evidence="6" id="KW-0132">Cell division</keyword>
<dbReference type="Pfam" id="PF00069">
    <property type="entry name" value="Pkinase"/>
    <property type="match status" value="2"/>
</dbReference>
<keyword evidence="4" id="KW-0723">Serine/threonine-protein kinase</keyword>
<sequence length="740" mass="82481">MATVAVESEKEKYDVLEVIGRGAFGVIRKVRRKSDGHVLCRKEINYLKMSAKEREQLYAEFSILSTLKHPNIVGYFHREHLKNSQDLYIYMEYCGGGDLGTVIKNLKATGEYATEEFVWRIFAQIVAALYRCHYGIEPPSPGSDLSRQKDPRAGLKTKSQSVMILHRDLKPENIFLGEDQSVKLGDFGLSKLMQSHDFASTYVGTPFYMSPEICQAETYNMRSDIWSLGCIMYELCTKEPPFNAKTHIQLAQNIRKGVYKELPSMYSKELQNVIASCLKVNPKFRPDAASLLTVPYVWIARKGLEMVETGKVLKTREELATQKLQQAEERLASLDREREAMRQQIEDTLRREWEVKARLEIDHQIELGLDRLQKKFDKEVNEKAREIARTMPRSTEQRALQDLQNPPSSGNKEKIAPPSSMSASGEEDFPSTTDLTDLSSLSLESPRTSTDKPPGPRKSTKTPFSRSKTTLDSPADIQMAEPSPMSISSLALSPRRNAAAQAAATAASKNIFTEAARQKATDKWEPTLAYDSDDDDDIPELPSPTRPKVHARDPFKAPARPGIMRQATTATMQKLTTQPTLFPTATAAKAATGSSIPRTVTEPEGRPLGLARSPSNSNRRLSKLPSFNNLAAGDSGSPTRKPPSQLPSKIGALPSKQAKEGGEEMVKAVLARNMNVGTGRTLVELAQARAGGRPLSVDMGKGFRVGVDRERMERELPPVPIWDPERDEMPSPFLSRTKRM</sequence>
<evidence type="ECO:0000256" key="4">
    <source>
        <dbReference type="ARBA" id="ARBA00022527"/>
    </source>
</evidence>
<dbReference type="Gene3D" id="1.10.510.10">
    <property type="entry name" value="Transferase(Phosphotransferase) domain 1"/>
    <property type="match status" value="1"/>
</dbReference>
<dbReference type="GO" id="GO:0005524">
    <property type="term" value="F:ATP binding"/>
    <property type="evidence" value="ECO:0007669"/>
    <property type="project" value="UniProtKB-KW"/>
</dbReference>
<feature type="compositionally biased region" description="Polar residues" evidence="16">
    <location>
        <begin position="392"/>
        <end position="410"/>
    </location>
</feature>
<dbReference type="EC" id="2.7.11.1" evidence="3"/>
<dbReference type="FunFam" id="3.30.200.20:FF:000525">
    <property type="entry name" value="Serine/threonine-protein kinase KIN3"/>
    <property type="match status" value="1"/>
</dbReference>
<keyword evidence="12" id="KW-0539">Nucleus</keyword>
<feature type="region of interest" description="Disordered" evidence="16">
    <location>
        <begin position="516"/>
        <end position="562"/>
    </location>
</feature>
<comment type="similarity">
    <text evidence="2">Belongs to the protein kinase superfamily. CAMK Ser/Thr protein kinase family.</text>
</comment>
<dbReference type="SMART" id="SM00220">
    <property type="entry name" value="S_TKc"/>
    <property type="match status" value="1"/>
</dbReference>
<feature type="compositionally biased region" description="Low complexity" evidence="16">
    <location>
        <begin position="431"/>
        <end position="443"/>
    </location>
</feature>
<comment type="catalytic activity">
    <reaction evidence="15">
        <text>L-seryl-[protein] + ATP = O-phospho-L-seryl-[protein] + ADP + H(+)</text>
        <dbReference type="Rhea" id="RHEA:17989"/>
        <dbReference type="Rhea" id="RHEA-COMP:9863"/>
        <dbReference type="Rhea" id="RHEA-COMP:11604"/>
        <dbReference type="ChEBI" id="CHEBI:15378"/>
        <dbReference type="ChEBI" id="CHEBI:29999"/>
        <dbReference type="ChEBI" id="CHEBI:30616"/>
        <dbReference type="ChEBI" id="CHEBI:83421"/>
        <dbReference type="ChEBI" id="CHEBI:456216"/>
        <dbReference type="EC" id="2.7.11.1"/>
    </reaction>
</comment>
<evidence type="ECO:0000256" key="14">
    <source>
        <dbReference type="ARBA" id="ARBA00047899"/>
    </source>
</evidence>
<evidence type="ECO:0000256" key="8">
    <source>
        <dbReference type="ARBA" id="ARBA00022741"/>
    </source>
</evidence>
<evidence type="ECO:0000259" key="17">
    <source>
        <dbReference type="PROSITE" id="PS50011"/>
    </source>
</evidence>
<dbReference type="GO" id="GO:0005634">
    <property type="term" value="C:nucleus"/>
    <property type="evidence" value="ECO:0007669"/>
    <property type="project" value="UniProtKB-SubCell"/>
</dbReference>
<comment type="catalytic activity">
    <reaction evidence="14">
        <text>L-threonyl-[protein] + ATP = O-phospho-L-threonyl-[protein] + ADP + H(+)</text>
        <dbReference type="Rhea" id="RHEA:46608"/>
        <dbReference type="Rhea" id="RHEA-COMP:11060"/>
        <dbReference type="Rhea" id="RHEA-COMP:11605"/>
        <dbReference type="ChEBI" id="CHEBI:15378"/>
        <dbReference type="ChEBI" id="CHEBI:30013"/>
        <dbReference type="ChEBI" id="CHEBI:30616"/>
        <dbReference type="ChEBI" id="CHEBI:61977"/>
        <dbReference type="ChEBI" id="CHEBI:456216"/>
        <dbReference type="EC" id="2.7.11.1"/>
    </reaction>
</comment>
<evidence type="ECO:0000256" key="1">
    <source>
        <dbReference type="ARBA" id="ARBA00004123"/>
    </source>
</evidence>
<dbReference type="PANTHER" id="PTHR44899">
    <property type="entry name" value="CAMK FAMILY PROTEIN KINASE"/>
    <property type="match status" value="1"/>
</dbReference>
<keyword evidence="5" id="KW-0597">Phosphoprotein</keyword>
<dbReference type="CDD" id="cd08217">
    <property type="entry name" value="STKc_Nek2"/>
    <property type="match status" value="1"/>
</dbReference>
<feature type="compositionally biased region" description="Polar residues" evidence="16">
    <location>
        <begin position="613"/>
        <end position="629"/>
    </location>
</feature>
<feature type="compositionally biased region" description="Polar residues" evidence="16">
    <location>
        <begin position="461"/>
        <end position="472"/>
    </location>
</feature>
<dbReference type="PROSITE" id="PS50011">
    <property type="entry name" value="PROTEIN_KINASE_DOM"/>
    <property type="match status" value="1"/>
</dbReference>
<dbReference type="PANTHER" id="PTHR44899:SF3">
    <property type="entry name" value="SERINE_THREONINE-PROTEIN KINASE NEK1"/>
    <property type="match status" value="1"/>
</dbReference>
<dbReference type="AlphaFoldDB" id="U1HGN6"/>
<dbReference type="FunFam" id="1.10.510.10:FF:000697">
    <property type="entry name" value="G2-specific protein kinase nimA"/>
    <property type="match status" value="1"/>
</dbReference>
<evidence type="ECO:0000256" key="3">
    <source>
        <dbReference type="ARBA" id="ARBA00012513"/>
    </source>
</evidence>
<evidence type="ECO:0000256" key="16">
    <source>
        <dbReference type="SAM" id="MobiDB-lite"/>
    </source>
</evidence>
<name>U1HGN6_ENDPU</name>
<keyword evidence="11" id="KW-0067">ATP-binding</keyword>
<organism evidence="18 19">
    <name type="scientific">Endocarpon pusillum (strain Z07020 / HMAS-L-300199)</name>
    <name type="common">Lichen-forming fungus</name>
    <dbReference type="NCBI Taxonomy" id="1263415"/>
    <lineage>
        <taxon>Eukaryota</taxon>
        <taxon>Fungi</taxon>
        <taxon>Dikarya</taxon>
        <taxon>Ascomycota</taxon>
        <taxon>Pezizomycotina</taxon>
        <taxon>Eurotiomycetes</taxon>
        <taxon>Chaetothyriomycetidae</taxon>
        <taxon>Verrucariales</taxon>
        <taxon>Verrucariaceae</taxon>
        <taxon>Endocarpon</taxon>
    </lineage>
</organism>
<evidence type="ECO:0000256" key="11">
    <source>
        <dbReference type="ARBA" id="ARBA00022840"/>
    </source>
</evidence>
<dbReference type="InterPro" id="IPR011009">
    <property type="entry name" value="Kinase-like_dom_sf"/>
</dbReference>
<dbReference type="GO" id="GO:0051301">
    <property type="term" value="P:cell division"/>
    <property type="evidence" value="ECO:0007669"/>
    <property type="project" value="UniProtKB-KW"/>
</dbReference>
<feature type="region of interest" description="Disordered" evidence="16">
    <location>
        <begin position="583"/>
        <end position="662"/>
    </location>
</feature>
<evidence type="ECO:0000313" key="18">
    <source>
        <dbReference type="EMBL" id="ERF69310.1"/>
    </source>
</evidence>
<dbReference type="GO" id="GO:0004674">
    <property type="term" value="F:protein serine/threonine kinase activity"/>
    <property type="evidence" value="ECO:0007669"/>
    <property type="project" value="UniProtKB-KW"/>
</dbReference>
<evidence type="ECO:0000256" key="9">
    <source>
        <dbReference type="ARBA" id="ARBA00022776"/>
    </source>
</evidence>
<protein>
    <recommendedName>
        <fullName evidence="3">non-specific serine/threonine protein kinase</fullName>
        <ecNumber evidence="3">2.7.11.1</ecNumber>
    </recommendedName>
</protein>
<keyword evidence="13" id="KW-0131">Cell cycle</keyword>
<evidence type="ECO:0000256" key="7">
    <source>
        <dbReference type="ARBA" id="ARBA00022679"/>
    </source>
</evidence>
<feature type="domain" description="Protein kinase" evidence="17">
    <location>
        <begin position="13"/>
        <end position="297"/>
    </location>
</feature>
<dbReference type="InterPro" id="IPR051131">
    <property type="entry name" value="NEK_Ser/Thr_kinase_NIMA"/>
</dbReference>
<evidence type="ECO:0000256" key="2">
    <source>
        <dbReference type="ARBA" id="ARBA00006692"/>
    </source>
</evidence>
<dbReference type="PROSITE" id="PS00108">
    <property type="entry name" value="PROTEIN_KINASE_ST"/>
    <property type="match status" value="1"/>
</dbReference>
<keyword evidence="7" id="KW-0808">Transferase</keyword>
<evidence type="ECO:0000256" key="15">
    <source>
        <dbReference type="ARBA" id="ARBA00048679"/>
    </source>
</evidence>
<evidence type="ECO:0000313" key="19">
    <source>
        <dbReference type="Proteomes" id="UP000019373"/>
    </source>
</evidence>
<evidence type="ECO:0000256" key="5">
    <source>
        <dbReference type="ARBA" id="ARBA00022553"/>
    </source>
</evidence>
<evidence type="ECO:0000256" key="10">
    <source>
        <dbReference type="ARBA" id="ARBA00022777"/>
    </source>
</evidence>
<dbReference type="Gene3D" id="3.30.200.20">
    <property type="entry name" value="Phosphorylase Kinase, domain 1"/>
    <property type="match status" value="2"/>
</dbReference>
<dbReference type="GeneID" id="19239049"/>
<keyword evidence="10 18" id="KW-0418">Kinase</keyword>
<dbReference type="SUPFAM" id="SSF56112">
    <property type="entry name" value="Protein kinase-like (PK-like)"/>
    <property type="match status" value="1"/>
</dbReference>
<gene>
    <name evidence="18" type="ORF">EPUS_04015</name>
</gene>
<keyword evidence="19" id="KW-1185">Reference proteome</keyword>
<dbReference type="InterPro" id="IPR008271">
    <property type="entry name" value="Ser/Thr_kinase_AS"/>
</dbReference>
<proteinExistence type="inferred from homology"/>
<feature type="region of interest" description="Disordered" evidence="16">
    <location>
        <begin position="387"/>
        <end position="487"/>
    </location>
</feature>
<dbReference type="Proteomes" id="UP000019373">
    <property type="component" value="Unassembled WGS sequence"/>
</dbReference>